<name>A0A1J7BIQ9_9ACTN</name>
<gene>
    <name evidence="5" type="ORF">BIV57_05555</name>
</gene>
<keyword evidence="3" id="KW-0804">Transcription</keyword>
<dbReference type="Pfam" id="PF00392">
    <property type="entry name" value="GntR"/>
    <property type="match status" value="1"/>
</dbReference>
<dbReference type="PANTHER" id="PTHR43537">
    <property type="entry name" value="TRANSCRIPTIONAL REGULATOR, GNTR FAMILY"/>
    <property type="match status" value="1"/>
</dbReference>
<dbReference type="SUPFAM" id="SSF46785">
    <property type="entry name" value="Winged helix' DNA-binding domain"/>
    <property type="match status" value="1"/>
</dbReference>
<evidence type="ECO:0000313" key="5">
    <source>
        <dbReference type="EMBL" id="OIV38469.1"/>
    </source>
</evidence>
<proteinExistence type="predicted"/>
<dbReference type="CDD" id="cd07377">
    <property type="entry name" value="WHTH_GntR"/>
    <property type="match status" value="1"/>
</dbReference>
<accession>A0A1J7BIQ9</accession>
<dbReference type="PRINTS" id="PR00035">
    <property type="entry name" value="HTHGNTR"/>
</dbReference>
<dbReference type="Proteomes" id="UP000243342">
    <property type="component" value="Unassembled WGS sequence"/>
</dbReference>
<evidence type="ECO:0000256" key="1">
    <source>
        <dbReference type="ARBA" id="ARBA00023015"/>
    </source>
</evidence>
<dbReference type="GO" id="GO:0003700">
    <property type="term" value="F:DNA-binding transcription factor activity"/>
    <property type="evidence" value="ECO:0007669"/>
    <property type="project" value="InterPro"/>
</dbReference>
<dbReference type="AlphaFoldDB" id="A0A1J7BIQ9"/>
<dbReference type="OrthoDB" id="5450856at2"/>
<dbReference type="RefSeq" id="WP_071655549.1">
    <property type="nucleotide sequence ID" value="NZ_MLCF01000021.1"/>
</dbReference>
<dbReference type="GO" id="GO:0003677">
    <property type="term" value="F:DNA binding"/>
    <property type="evidence" value="ECO:0007669"/>
    <property type="project" value="UniProtKB-KW"/>
</dbReference>
<dbReference type="EMBL" id="MLCF01000021">
    <property type="protein sequence ID" value="OIV38469.1"/>
    <property type="molecule type" value="Genomic_DNA"/>
</dbReference>
<dbReference type="SUPFAM" id="SSF48008">
    <property type="entry name" value="GntR ligand-binding domain-like"/>
    <property type="match status" value="1"/>
</dbReference>
<dbReference type="InterPro" id="IPR000524">
    <property type="entry name" value="Tscrpt_reg_HTH_GntR"/>
</dbReference>
<dbReference type="STRING" id="1428644.BIV57_05555"/>
<evidence type="ECO:0000256" key="2">
    <source>
        <dbReference type="ARBA" id="ARBA00023125"/>
    </source>
</evidence>
<dbReference type="InterPro" id="IPR011711">
    <property type="entry name" value="GntR_C"/>
</dbReference>
<dbReference type="SMART" id="SM00895">
    <property type="entry name" value="FCD"/>
    <property type="match status" value="1"/>
</dbReference>
<dbReference type="InterPro" id="IPR036390">
    <property type="entry name" value="WH_DNA-bd_sf"/>
</dbReference>
<dbReference type="Pfam" id="PF07729">
    <property type="entry name" value="FCD"/>
    <property type="match status" value="1"/>
</dbReference>
<evidence type="ECO:0000313" key="6">
    <source>
        <dbReference type="Proteomes" id="UP000243342"/>
    </source>
</evidence>
<dbReference type="InterPro" id="IPR008920">
    <property type="entry name" value="TF_FadR/GntR_C"/>
</dbReference>
<keyword evidence="1" id="KW-0805">Transcription regulation</keyword>
<reference evidence="5 6" key="1">
    <citation type="submission" date="2016-10" db="EMBL/GenBank/DDBJ databases">
        <title>Genome sequence of Streptomyces gilvigriseus MUSC 26.</title>
        <authorList>
            <person name="Lee L.-H."/>
            <person name="Ser H.-L."/>
        </authorList>
    </citation>
    <scope>NUCLEOTIDE SEQUENCE [LARGE SCALE GENOMIC DNA]</scope>
    <source>
        <strain evidence="5 6">MUSC 26</strain>
    </source>
</reference>
<sequence length="232" mass="24655">MPLHAAGRHSLVDHAIEQLRAELAAGTWPVGSRIPTEHELAEHLQVGRNTVREAVRVLAHTGLLRSRQGEGTFVVSTVDPESALAAMRRAGIRDVLEVRVALETDAARLAAVRRTPDDLAAMRAALADEQDVLDEFGPGGSGTIDPDLAFHTALVDAAHNPALSGVYGFFRGTVREAMLAAFGDEGMPTTSVATHLALVEAVASGDPDEAEAACRRLLDEPVQAVHTLLDQE</sequence>
<evidence type="ECO:0000259" key="4">
    <source>
        <dbReference type="PROSITE" id="PS50949"/>
    </source>
</evidence>
<dbReference type="Gene3D" id="1.20.120.530">
    <property type="entry name" value="GntR ligand-binding domain-like"/>
    <property type="match status" value="1"/>
</dbReference>
<dbReference type="PROSITE" id="PS50949">
    <property type="entry name" value="HTH_GNTR"/>
    <property type="match status" value="1"/>
</dbReference>
<keyword evidence="2" id="KW-0238">DNA-binding</keyword>
<dbReference type="InterPro" id="IPR036388">
    <property type="entry name" value="WH-like_DNA-bd_sf"/>
</dbReference>
<dbReference type="Gene3D" id="1.10.10.10">
    <property type="entry name" value="Winged helix-like DNA-binding domain superfamily/Winged helix DNA-binding domain"/>
    <property type="match status" value="1"/>
</dbReference>
<evidence type="ECO:0000256" key="3">
    <source>
        <dbReference type="ARBA" id="ARBA00023163"/>
    </source>
</evidence>
<comment type="caution">
    <text evidence="5">The sequence shown here is derived from an EMBL/GenBank/DDBJ whole genome shotgun (WGS) entry which is preliminary data.</text>
</comment>
<keyword evidence="6" id="KW-1185">Reference proteome</keyword>
<feature type="domain" description="HTH gntR-type" evidence="4">
    <location>
        <begin position="9"/>
        <end position="77"/>
    </location>
</feature>
<dbReference type="SMART" id="SM00345">
    <property type="entry name" value="HTH_GNTR"/>
    <property type="match status" value="1"/>
</dbReference>
<organism evidence="5 6">
    <name type="scientific">Mangrovactinospora gilvigrisea</name>
    <dbReference type="NCBI Taxonomy" id="1428644"/>
    <lineage>
        <taxon>Bacteria</taxon>
        <taxon>Bacillati</taxon>
        <taxon>Actinomycetota</taxon>
        <taxon>Actinomycetes</taxon>
        <taxon>Kitasatosporales</taxon>
        <taxon>Streptomycetaceae</taxon>
        <taxon>Mangrovactinospora</taxon>
    </lineage>
</organism>
<dbReference type="PANTHER" id="PTHR43537:SF47">
    <property type="entry name" value="REGULATORY PROTEIN GNTR HTH"/>
    <property type="match status" value="1"/>
</dbReference>
<protein>
    <submittedName>
        <fullName evidence="5">GntR family transcriptional regulator</fullName>
    </submittedName>
</protein>